<accession>A0A811KG05</accession>
<proteinExistence type="predicted"/>
<dbReference type="EMBL" id="CAJFCW020000003">
    <property type="protein sequence ID" value="CAG9101533.1"/>
    <property type="molecule type" value="Genomic_DNA"/>
</dbReference>
<organism evidence="1 2">
    <name type="scientific">Bursaphelenchus okinawaensis</name>
    <dbReference type="NCBI Taxonomy" id="465554"/>
    <lineage>
        <taxon>Eukaryota</taxon>
        <taxon>Metazoa</taxon>
        <taxon>Ecdysozoa</taxon>
        <taxon>Nematoda</taxon>
        <taxon>Chromadorea</taxon>
        <taxon>Rhabditida</taxon>
        <taxon>Tylenchina</taxon>
        <taxon>Tylenchomorpha</taxon>
        <taxon>Aphelenchoidea</taxon>
        <taxon>Aphelenchoididae</taxon>
        <taxon>Bursaphelenchus</taxon>
    </lineage>
</organism>
<comment type="caution">
    <text evidence="1">The sequence shown here is derived from an EMBL/GenBank/DDBJ whole genome shotgun (WGS) entry which is preliminary data.</text>
</comment>
<dbReference type="Gene3D" id="3.30.420.10">
    <property type="entry name" value="Ribonuclease H-like superfamily/Ribonuclease H"/>
    <property type="match status" value="1"/>
</dbReference>
<dbReference type="OrthoDB" id="9970333at2759"/>
<dbReference type="AlphaFoldDB" id="A0A811KG05"/>
<dbReference type="GO" id="GO:0003676">
    <property type="term" value="F:nucleic acid binding"/>
    <property type="evidence" value="ECO:0007669"/>
    <property type="project" value="InterPro"/>
</dbReference>
<sequence>MVPHGTTIPVDVYCRQIKSVAAALHGEQNRTFFIHGTARAYVTKLTQHKLKSFGWAVILYALHSNDVVPTDYNMFHSLQNHLNATHFNNREYLKRWWANFSNSQTPGFYRS</sequence>
<reference evidence="1" key="1">
    <citation type="submission" date="2020-09" db="EMBL/GenBank/DDBJ databases">
        <authorList>
            <person name="Kikuchi T."/>
        </authorList>
    </citation>
    <scope>NUCLEOTIDE SEQUENCE</scope>
    <source>
        <strain evidence="1">SH1</strain>
    </source>
</reference>
<dbReference type="InterPro" id="IPR036397">
    <property type="entry name" value="RNaseH_sf"/>
</dbReference>
<evidence type="ECO:0000313" key="2">
    <source>
        <dbReference type="Proteomes" id="UP000614601"/>
    </source>
</evidence>
<dbReference type="EMBL" id="CAJFDH010000003">
    <property type="protein sequence ID" value="CAD5213769.1"/>
    <property type="molecule type" value="Genomic_DNA"/>
</dbReference>
<gene>
    <name evidence="1" type="ORF">BOKJ2_LOCUS5258</name>
</gene>
<dbReference type="Proteomes" id="UP000614601">
    <property type="component" value="Unassembled WGS sequence"/>
</dbReference>
<dbReference type="PANTHER" id="PTHR46060:SF1">
    <property type="entry name" value="MARINER MOS1 TRANSPOSASE-LIKE PROTEIN"/>
    <property type="match status" value="1"/>
</dbReference>
<dbReference type="PANTHER" id="PTHR46060">
    <property type="entry name" value="MARINER MOS1 TRANSPOSASE-LIKE PROTEIN"/>
    <property type="match status" value="1"/>
</dbReference>
<dbReference type="Proteomes" id="UP000783686">
    <property type="component" value="Unassembled WGS sequence"/>
</dbReference>
<dbReference type="InterPro" id="IPR052709">
    <property type="entry name" value="Transposase-MT_Hybrid"/>
</dbReference>
<protein>
    <submittedName>
        <fullName evidence="1">Uncharacterized protein</fullName>
    </submittedName>
</protein>
<keyword evidence="2" id="KW-1185">Reference proteome</keyword>
<evidence type="ECO:0000313" key="1">
    <source>
        <dbReference type="EMBL" id="CAD5213769.1"/>
    </source>
</evidence>
<name>A0A811KG05_9BILA</name>